<evidence type="ECO:0000313" key="2">
    <source>
        <dbReference type="Proteomes" id="UP000324767"/>
    </source>
</evidence>
<dbReference type="AlphaFoldDB" id="A0A5M8PVI5"/>
<reference evidence="1 2" key="1">
    <citation type="submission" date="2019-09" db="EMBL/GenBank/DDBJ databases">
        <title>The hologenome of the rock-dwelling lichen Lasallia pustulata.</title>
        <authorList>
            <person name="Greshake Tzovaras B."/>
            <person name="Segers F."/>
            <person name="Bicker A."/>
            <person name="Dal Grande F."/>
            <person name="Otte J."/>
            <person name="Hankeln T."/>
            <person name="Schmitt I."/>
            <person name="Ebersberger I."/>
        </authorList>
    </citation>
    <scope>NUCLEOTIDE SEQUENCE [LARGE SCALE GENOMIC DNA]</scope>
    <source>
        <strain evidence="1">A1-1</strain>
    </source>
</reference>
<dbReference type="OrthoDB" id="7755869at2759"/>
<evidence type="ECO:0000313" key="1">
    <source>
        <dbReference type="EMBL" id="KAA6413059.1"/>
    </source>
</evidence>
<proteinExistence type="predicted"/>
<name>A0A5M8PVI5_9LECA</name>
<dbReference type="EMBL" id="VXIT01000004">
    <property type="protein sequence ID" value="KAA6413059.1"/>
    <property type="molecule type" value="Genomic_DNA"/>
</dbReference>
<gene>
    <name evidence="1" type="ORF">FRX48_02802</name>
</gene>
<organism evidence="1 2">
    <name type="scientific">Lasallia pustulata</name>
    <dbReference type="NCBI Taxonomy" id="136370"/>
    <lineage>
        <taxon>Eukaryota</taxon>
        <taxon>Fungi</taxon>
        <taxon>Dikarya</taxon>
        <taxon>Ascomycota</taxon>
        <taxon>Pezizomycotina</taxon>
        <taxon>Lecanoromycetes</taxon>
        <taxon>OSLEUM clade</taxon>
        <taxon>Umbilicariomycetidae</taxon>
        <taxon>Umbilicariales</taxon>
        <taxon>Umbilicariaceae</taxon>
        <taxon>Lasallia</taxon>
    </lineage>
</organism>
<accession>A0A5M8PVI5</accession>
<dbReference type="Proteomes" id="UP000324767">
    <property type="component" value="Unassembled WGS sequence"/>
</dbReference>
<comment type="caution">
    <text evidence="1">The sequence shown here is derived from an EMBL/GenBank/DDBJ whole genome shotgun (WGS) entry which is preliminary data.</text>
</comment>
<protein>
    <submittedName>
        <fullName evidence="1">Uncharacterized protein</fullName>
    </submittedName>
</protein>
<sequence length="120" mass="13627">MASADERDDHVCTRRVILTGFDNWARWSSSTKASMQEKGFWDLTGNGVAPQWTQAVMEKAKGTALRIILETIDNNLFCTIDGIEEIKEIWNKLKITCLQVGQVVIYTILNELFRYAAANK</sequence>